<dbReference type="AlphaFoldDB" id="A0A8S4S9A6"/>
<organism evidence="1 2">
    <name type="scientific">Pararge aegeria aegeria</name>
    <dbReference type="NCBI Taxonomy" id="348720"/>
    <lineage>
        <taxon>Eukaryota</taxon>
        <taxon>Metazoa</taxon>
        <taxon>Ecdysozoa</taxon>
        <taxon>Arthropoda</taxon>
        <taxon>Hexapoda</taxon>
        <taxon>Insecta</taxon>
        <taxon>Pterygota</taxon>
        <taxon>Neoptera</taxon>
        <taxon>Endopterygota</taxon>
        <taxon>Lepidoptera</taxon>
        <taxon>Glossata</taxon>
        <taxon>Ditrysia</taxon>
        <taxon>Papilionoidea</taxon>
        <taxon>Nymphalidae</taxon>
        <taxon>Satyrinae</taxon>
        <taxon>Satyrini</taxon>
        <taxon>Parargina</taxon>
        <taxon>Pararge</taxon>
    </lineage>
</organism>
<evidence type="ECO:0000313" key="1">
    <source>
        <dbReference type="EMBL" id="CAH2260402.1"/>
    </source>
</evidence>
<keyword evidence="2" id="KW-1185">Reference proteome</keyword>
<dbReference type="OrthoDB" id="407509at2759"/>
<gene>
    <name evidence="1" type="primary">jg15523</name>
    <name evidence="1" type="ORF">PAEG_LOCUS23715</name>
</gene>
<dbReference type="EMBL" id="CAKXAJ010026165">
    <property type="protein sequence ID" value="CAH2260402.1"/>
    <property type="molecule type" value="Genomic_DNA"/>
</dbReference>
<reference evidence="1" key="1">
    <citation type="submission" date="2022-03" db="EMBL/GenBank/DDBJ databases">
        <authorList>
            <person name="Lindestad O."/>
        </authorList>
    </citation>
    <scope>NUCLEOTIDE SEQUENCE</scope>
</reference>
<sequence length="95" mass="11417">MNRRILLGWAAFGKLRDIFSSKIPQCLNTKLFEQYVLPVMYYRSEMWSLTISLIKRLIVTQRAMERAMLEVSLRDQIRNEDIRRRARDNDIAQRV</sequence>
<comment type="caution">
    <text evidence="1">The sequence shown here is derived from an EMBL/GenBank/DDBJ whole genome shotgun (WGS) entry which is preliminary data.</text>
</comment>
<dbReference type="Proteomes" id="UP000838756">
    <property type="component" value="Unassembled WGS sequence"/>
</dbReference>
<proteinExistence type="predicted"/>
<accession>A0A8S4S9A6</accession>
<name>A0A8S4S9A6_9NEOP</name>
<protein>
    <submittedName>
        <fullName evidence="1">Jg15523 protein</fullName>
    </submittedName>
</protein>
<evidence type="ECO:0000313" key="2">
    <source>
        <dbReference type="Proteomes" id="UP000838756"/>
    </source>
</evidence>